<dbReference type="EMBL" id="CADEBD010000055">
    <property type="protein sequence ID" value="CAB3222294.1"/>
    <property type="molecule type" value="Genomic_DNA"/>
</dbReference>
<comment type="similarity">
    <text evidence="2 12">Belongs to the amiloride-sensitive sodium channel (TC 1.A.6) family.</text>
</comment>
<keyword evidence="5 12" id="KW-0812">Transmembrane</keyword>
<evidence type="ECO:0000256" key="5">
    <source>
        <dbReference type="ARBA" id="ARBA00022692"/>
    </source>
</evidence>
<evidence type="ECO:0000256" key="8">
    <source>
        <dbReference type="ARBA" id="ARBA00023065"/>
    </source>
</evidence>
<accession>A0A8S0YSH9</accession>
<evidence type="ECO:0000313" key="15">
    <source>
        <dbReference type="Proteomes" id="UP000494256"/>
    </source>
</evidence>
<evidence type="ECO:0000256" key="11">
    <source>
        <dbReference type="ARBA" id="ARBA00023303"/>
    </source>
</evidence>
<evidence type="ECO:0000256" key="2">
    <source>
        <dbReference type="ARBA" id="ARBA00007193"/>
    </source>
</evidence>
<dbReference type="AlphaFoldDB" id="A0A8S0YSH9"/>
<sequence>MCQTNLISPFFTIWKKKIQYLSDYCSLQVLGYVLTPSPATLFKRIFWLVTILASSVCSVIVLRGALANYTSDAVSYSVETNYLGFNTPFPAITICDCWVESHKKIVEKYFNVTTVSEGLVDFAKEVSFWSVKFCKQCLKCELGRTCIEDFSGLVKFIRKKCTELFVGCTWNDKPFPCCEKFLPIETEFGTCFVFNSRLTGSETLYTVNRKVGLHTLTFETMTKIMIRVHSSDEMLSVASDKVTSRCDILPLVSDLDLTLSAEQTVNDVSVQRLLPLSRDCLFDHETPAFAHLWPFKKYSYGACLMYCRAITQIEACNCTHHFMPKIGNYEKCGIDGLICFQEHKVIDRLAVVNCNCPMSCNAVMYETVHVTCPRRNSKVLEDVSHSFSVTRGRIRLGHLPTLRVRRHAIRELLGLVVDIGGVIGVFFGASLLSFIEIFYLLCIRRYH</sequence>
<dbReference type="Gene3D" id="1.10.287.770">
    <property type="entry name" value="YojJ-like"/>
    <property type="match status" value="1"/>
</dbReference>
<feature type="transmembrane region" description="Helical" evidence="13">
    <location>
        <begin position="45"/>
        <end position="66"/>
    </location>
</feature>
<dbReference type="Gene3D" id="2.60.470.10">
    <property type="entry name" value="Acid-sensing ion channels like domains"/>
    <property type="match status" value="1"/>
</dbReference>
<evidence type="ECO:0000256" key="12">
    <source>
        <dbReference type="RuleBase" id="RU000679"/>
    </source>
</evidence>
<evidence type="ECO:0000256" key="7">
    <source>
        <dbReference type="ARBA" id="ARBA00023053"/>
    </source>
</evidence>
<keyword evidence="7" id="KW-0915">Sodium</keyword>
<feature type="transmembrane region" description="Helical" evidence="13">
    <location>
        <begin position="412"/>
        <end position="441"/>
    </location>
</feature>
<keyword evidence="10 12" id="KW-0739">Sodium transport</keyword>
<protein>
    <submittedName>
        <fullName evidence="14">Uncharacterized protein</fullName>
    </submittedName>
</protein>
<evidence type="ECO:0000313" key="14">
    <source>
        <dbReference type="EMBL" id="CAB3222294.1"/>
    </source>
</evidence>
<dbReference type="GO" id="GO:0015280">
    <property type="term" value="F:ligand-gated sodium channel activity"/>
    <property type="evidence" value="ECO:0007669"/>
    <property type="project" value="TreeGrafter"/>
</dbReference>
<dbReference type="PANTHER" id="PTHR11690:SF184">
    <property type="entry name" value="PICKPOCKET 31"/>
    <property type="match status" value="1"/>
</dbReference>
<dbReference type="Pfam" id="PF00858">
    <property type="entry name" value="ASC"/>
    <property type="match status" value="1"/>
</dbReference>
<evidence type="ECO:0000256" key="6">
    <source>
        <dbReference type="ARBA" id="ARBA00022989"/>
    </source>
</evidence>
<evidence type="ECO:0000256" key="13">
    <source>
        <dbReference type="SAM" id="Phobius"/>
    </source>
</evidence>
<reference evidence="14 15" key="1">
    <citation type="submission" date="2020-04" db="EMBL/GenBank/DDBJ databases">
        <authorList>
            <person name="Wallbank WR R."/>
            <person name="Pardo Diaz C."/>
            <person name="Kozak K."/>
            <person name="Martin S."/>
            <person name="Jiggins C."/>
            <person name="Moest M."/>
            <person name="Warren A I."/>
            <person name="Byers J.R.P. K."/>
            <person name="Montejo-Kovacevich G."/>
            <person name="Yen C E."/>
        </authorList>
    </citation>
    <scope>NUCLEOTIDE SEQUENCE [LARGE SCALE GENOMIC DNA]</scope>
</reference>
<dbReference type="GO" id="GO:0005886">
    <property type="term" value="C:plasma membrane"/>
    <property type="evidence" value="ECO:0007669"/>
    <property type="project" value="TreeGrafter"/>
</dbReference>
<comment type="subcellular location">
    <subcellularLocation>
        <location evidence="1">Membrane</location>
        <topology evidence="1">Multi-pass membrane protein</topology>
    </subcellularLocation>
</comment>
<evidence type="ECO:0000256" key="1">
    <source>
        <dbReference type="ARBA" id="ARBA00004141"/>
    </source>
</evidence>
<evidence type="ECO:0000256" key="10">
    <source>
        <dbReference type="ARBA" id="ARBA00023201"/>
    </source>
</evidence>
<organism evidence="14 15">
    <name type="scientific">Arctia plantaginis</name>
    <name type="common">Wood tiger moth</name>
    <name type="synonym">Phalaena plantaginis</name>
    <dbReference type="NCBI Taxonomy" id="874455"/>
    <lineage>
        <taxon>Eukaryota</taxon>
        <taxon>Metazoa</taxon>
        <taxon>Ecdysozoa</taxon>
        <taxon>Arthropoda</taxon>
        <taxon>Hexapoda</taxon>
        <taxon>Insecta</taxon>
        <taxon>Pterygota</taxon>
        <taxon>Neoptera</taxon>
        <taxon>Endopterygota</taxon>
        <taxon>Lepidoptera</taxon>
        <taxon>Glossata</taxon>
        <taxon>Ditrysia</taxon>
        <taxon>Noctuoidea</taxon>
        <taxon>Erebidae</taxon>
        <taxon>Arctiinae</taxon>
        <taxon>Arctia</taxon>
    </lineage>
</organism>
<evidence type="ECO:0000256" key="3">
    <source>
        <dbReference type="ARBA" id="ARBA00022448"/>
    </source>
</evidence>
<keyword evidence="11 12" id="KW-0407">Ion channel</keyword>
<evidence type="ECO:0000256" key="9">
    <source>
        <dbReference type="ARBA" id="ARBA00023136"/>
    </source>
</evidence>
<name>A0A8S0YSH9_ARCPL</name>
<keyword evidence="8 12" id="KW-0406">Ion transport</keyword>
<keyword evidence="6 13" id="KW-1133">Transmembrane helix</keyword>
<dbReference type="PANTHER" id="PTHR11690">
    <property type="entry name" value="AMILORIDE-SENSITIVE SODIUM CHANNEL-RELATED"/>
    <property type="match status" value="1"/>
</dbReference>
<comment type="caution">
    <text evidence="14">The sequence shown here is derived from an EMBL/GenBank/DDBJ whole genome shotgun (WGS) entry which is preliminary data.</text>
</comment>
<keyword evidence="4 12" id="KW-0894">Sodium channel</keyword>
<dbReference type="Proteomes" id="UP000494256">
    <property type="component" value="Unassembled WGS sequence"/>
</dbReference>
<evidence type="ECO:0000256" key="4">
    <source>
        <dbReference type="ARBA" id="ARBA00022461"/>
    </source>
</evidence>
<dbReference type="InterPro" id="IPR001873">
    <property type="entry name" value="ENaC"/>
</dbReference>
<proteinExistence type="inferred from homology"/>
<keyword evidence="9 13" id="KW-0472">Membrane</keyword>
<keyword evidence="3 12" id="KW-0813">Transport</keyword>
<gene>
    <name evidence="14" type="ORF">APLA_LOCUS1146</name>
</gene>